<evidence type="ECO:0000256" key="3">
    <source>
        <dbReference type="ARBA" id="ARBA00011906"/>
    </source>
</evidence>
<dbReference type="InterPro" id="IPR050316">
    <property type="entry name" value="Tyrosinase/Hemocyanin"/>
</dbReference>
<evidence type="ECO:0000256" key="11">
    <source>
        <dbReference type="SAM" id="MobiDB-lite"/>
    </source>
</evidence>
<evidence type="ECO:0000256" key="10">
    <source>
        <dbReference type="ARBA" id="ARBA00048881"/>
    </source>
</evidence>
<dbReference type="AlphaFoldDB" id="A0A9P4MLF2"/>
<evidence type="ECO:0000256" key="9">
    <source>
        <dbReference type="ARBA" id="ARBA00048233"/>
    </source>
</evidence>
<dbReference type="Gene3D" id="2.60.310.20">
    <property type="match status" value="1"/>
</dbReference>
<comment type="similarity">
    <text evidence="2">Belongs to the tyrosinase family.</text>
</comment>
<evidence type="ECO:0000256" key="6">
    <source>
        <dbReference type="ARBA" id="ARBA00023008"/>
    </source>
</evidence>
<proteinExistence type="inferred from homology"/>
<dbReference type="GO" id="GO:0004503">
    <property type="term" value="F:tyrosinase activity"/>
    <property type="evidence" value="ECO:0007669"/>
    <property type="project" value="UniProtKB-EC"/>
</dbReference>
<comment type="caution">
    <text evidence="14">The sequence shown here is derived from an EMBL/GenBank/DDBJ whole genome shotgun (WGS) entry which is preliminary data.</text>
</comment>
<evidence type="ECO:0000313" key="15">
    <source>
        <dbReference type="Proteomes" id="UP000799439"/>
    </source>
</evidence>
<evidence type="ECO:0000313" key="14">
    <source>
        <dbReference type="EMBL" id="KAF2157302.1"/>
    </source>
</evidence>
<accession>A0A9P4MLF2</accession>
<name>A0A9P4MLF2_9PEZI</name>
<evidence type="ECO:0000256" key="5">
    <source>
        <dbReference type="ARBA" id="ARBA00023002"/>
    </source>
</evidence>
<dbReference type="GO" id="GO:0046872">
    <property type="term" value="F:metal ion binding"/>
    <property type="evidence" value="ECO:0007669"/>
    <property type="project" value="UniProtKB-KW"/>
</dbReference>
<comment type="cofactor">
    <cofactor evidence="1">
        <name>Cu(2+)</name>
        <dbReference type="ChEBI" id="CHEBI:29036"/>
    </cofactor>
</comment>
<dbReference type="Proteomes" id="UP000799439">
    <property type="component" value="Unassembled WGS sequence"/>
</dbReference>
<protein>
    <recommendedName>
        <fullName evidence="3">tyrosinase</fullName>
        <ecNumber evidence="3">1.14.18.1</ecNumber>
    </recommendedName>
</protein>
<feature type="region of interest" description="Disordered" evidence="11">
    <location>
        <begin position="1"/>
        <end position="23"/>
    </location>
</feature>
<dbReference type="Pfam" id="PF18132">
    <property type="entry name" value="Tyrosinase_C"/>
    <property type="match status" value="1"/>
</dbReference>
<keyword evidence="5" id="KW-0560">Oxidoreductase</keyword>
<evidence type="ECO:0000256" key="8">
    <source>
        <dbReference type="ARBA" id="ARBA00023101"/>
    </source>
</evidence>
<evidence type="ECO:0000256" key="2">
    <source>
        <dbReference type="ARBA" id="ARBA00009928"/>
    </source>
</evidence>
<comment type="catalytic activity">
    <reaction evidence="10">
        <text>L-tyrosine + O2 = L-dopaquinone + H2O</text>
        <dbReference type="Rhea" id="RHEA:18117"/>
        <dbReference type="ChEBI" id="CHEBI:15377"/>
        <dbReference type="ChEBI" id="CHEBI:15379"/>
        <dbReference type="ChEBI" id="CHEBI:57924"/>
        <dbReference type="ChEBI" id="CHEBI:58315"/>
        <dbReference type="EC" id="1.14.18.1"/>
    </reaction>
</comment>
<feature type="compositionally biased region" description="Basic and acidic residues" evidence="11">
    <location>
        <begin position="657"/>
        <end position="667"/>
    </location>
</feature>
<dbReference type="GO" id="GO:0042438">
    <property type="term" value="P:melanin biosynthetic process"/>
    <property type="evidence" value="ECO:0007669"/>
    <property type="project" value="UniProtKB-KW"/>
</dbReference>
<comment type="catalytic activity">
    <reaction evidence="9">
        <text>2 L-dopa + O2 = 2 L-dopaquinone + 2 H2O</text>
        <dbReference type="Rhea" id="RHEA:34287"/>
        <dbReference type="ChEBI" id="CHEBI:15377"/>
        <dbReference type="ChEBI" id="CHEBI:15379"/>
        <dbReference type="ChEBI" id="CHEBI:57504"/>
        <dbReference type="ChEBI" id="CHEBI:57924"/>
        <dbReference type="EC" id="1.14.18.1"/>
    </reaction>
</comment>
<gene>
    <name evidence="14" type="ORF">K461DRAFT_14571</name>
</gene>
<dbReference type="InterPro" id="IPR008922">
    <property type="entry name" value="Di-copper_centre_dom_sf"/>
</dbReference>
<evidence type="ECO:0000256" key="1">
    <source>
        <dbReference type="ARBA" id="ARBA00001973"/>
    </source>
</evidence>
<dbReference type="SUPFAM" id="SSF48056">
    <property type="entry name" value="Di-copper centre-containing domain"/>
    <property type="match status" value="1"/>
</dbReference>
<dbReference type="PANTHER" id="PTHR11474:SF76">
    <property type="entry name" value="SHKT DOMAIN-CONTAINING PROTEIN"/>
    <property type="match status" value="1"/>
</dbReference>
<keyword evidence="4" id="KW-0479">Metal-binding</keyword>
<feature type="domain" description="Tyrosinase copper-binding" evidence="12">
    <location>
        <begin position="107"/>
        <end position="124"/>
    </location>
</feature>
<keyword evidence="6" id="KW-0186">Copper</keyword>
<dbReference type="OrthoDB" id="6132182at2759"/>
<organism evidence="14 15">
    <name type="scientific">Myriangium duriaei CBS 260.36</name>
    <dbReference type="NCBI Taxonomy" id="1168546"/>
    <lineage>
        <taxon>Eukaryota</taxon>
        <taxon>Fungi</taxon>
        <taxon>Dikarya</taxon>
        <taxon>Ascomycota</taxon>
        <taxon>Pezizomycotina</taxon>
        <taxon>Dothideomycetes</taxon>
        <taxon>Dothideomycetidae</taxon>
        <taxon>Myriangiales</taxon>
        <taxon>Myriangiaceae</taxon>
        <taxon>Myriangium</taxon>
    </lineage>
</organism>
<sequence>MSDGKTGPVIINGITPDDPNKPPSRLEVRDMIKNQPKQWNLYLLGLERFQSSLLKEDEPLSYFQIAGIHGRPFTTWPNESWNKDMPPIRPTDEFTGSPDTFGGFCTHSSILFLPWHRPYLALFEAELYKHVNAVANEFDSSQKADYQKAAKTFRMPYWDWARPDVAIFPAEAGIDAKNHVVRPPSGKQDIIKPNPLAAYEFGPLGQSYPDINEFGQFGVNATVRHPFDNSATPDQKSMVNELKAFFLGQASSPKGKNLTERVLYLLQSYPEFAGVSNNLYNDDQKVPNFRAWGSIEDIHNAVHNYTGGNGQMGDPAVSAFDPIFWLHHTNIDRLFAIWQALHESQDPATYVTDQQAYYATYTTENGSIDKIDSPLVPFAKSAQGTKQTFWTSDDVRSTKTFGYVYPETQDWVFNNSEAIVKELNRLYGRPSLANIAASTGDEHDNAVKRLKDRATGHIKSRVAPAQSEQGTAQVRLAESAEVKLPEDRDLKKLIDDKKYLEWLVDIRAEKAALGGNYVVHIFLGEPDDSRPILYVKNHSHVGVFATFGQDESSPCKNCQDGRATGRQITGQIPLTLALVERYLAGVVPNLKPEGVVPYLQEHLHWRVTMADGNDNEGRLRAQLKGKLLVSVVTNEVTISDSPQRLPRYADSVVPRPEATKKADETNGRGDGTGYTGNNY</sequence>
<feature type="compositionally biased region" description="Gly residues" evidence="11">
    <location>
        <begin position="668"/>
        <end position="679"/>
    </location>
</feature>
<dbReference type="EMBL" id="ML996081">
    <property type="protein sequence ID" value="KAF2157302.1"/>
    <property type="molecule type" value="Genomic_DNA"/>
</dbReference>
<evidence type="ECO:0000256" key="4">
    <source>
        <dbReference type="ARBA" id="ARBA00022723"/>
    </source>
</evidence>
<dbReference type="PROSITE" id="PS00498">
    <property type="entry name" value="TYROSINASE_2"/>
    <property type="match status" value="1"/>
</dbReference>
<dbReference type="InterPro" id="IPR041640">
    <property type="entry name" value="Tyrosinase_C"/>
</dbReference>
<dbReference type="PANTHER" id="PTHR11474">
    <property type="entry name" value="TYROSINASE FAMILY MEMBER"/>
    <property type="match status" value="1"/>
</dbReference>
<evidence type="ECO:0000259" key="12">
    <source>
        <dbReference type="PROSITE" id="PS00497"/>
    </source>
</evidence>
<keyword evidence="15" id="KW-1185">Reference proteome</keyword>
<dbReference type="PROSITE" id="PS00497">
    <property type="entry name" value="TYROSINASE_1"/>
    <property type="match status" value="1"/>
</dbReference>
<keyword evidence="8" id="KW-0470">Melanin biosynthesis</keyword>
<reference evidence="14" key="1">
    <citation type="journal article" date="2020" name="Stud. Mycol.">
        <title>101 Dothideomycetes genomes: a test case for predicting lifestyles and emergence of pathogens.</title>
        <authorList>
            <person name="Haridas S."/>
            <person name="Albert R."/>
            <person name="Binder M."/>
            <person name="Bloem J."/>
            <person name="Labutti K."/>
            <person name="Salamov A."/>
            <person name="Andreopoulos B."/>
            <person name="Baker S."/>
            <person name="Barry K."/>
            <person name="Bills G."/>
            <person name="Bluhm B."/>
            <person name="Cannon C."/>
            <person name="Castanera R."/>
            <person name="Culley D."/>
            <person name="Daum C."/>
            <person name="Ezra D."/>
            <person name="Gonzalez J."/>
            <person name="Henrissat B."/>
            <person name="Kuo A."/>
            <person name="Liang C."/>
            <person name="Lipzen A."/>
            <person name="Lutzoni F."/>
            <person name="Magnuson J."/>
            <person name="Mondo S."/>
            <person name="Nolan M."/>
            <person name="Ohm R."/>
            <person name="Pangilinan J."/>
            <person name="Park H.-J."/>
            <person name="Ramirez L."/>
            <person name="Alfaro M."/>
            <person name="Sun H."/>
            <person name="Tritt A."/>
            <person name="Yoshinaga Y."/>
            <person name="Zwiers L.-H."/>
            <person name="Turgeon B."/>
            <person name="Goodwin S."/>
            <person name="Spatafora J."/>
            <person name="Crous P."/>
            <person name="Grigoriev I."/>
        </authorList>
    </citation>
    <scope>NUCLEOTIDE SEQUENCE</scope>
    <source>
        <strain evidence="14">CBS 260.36</strain>
    </source>
</reference>
<feature type="region of interest" description="Disordered" evidence="11">
    <location>
        <begin position="642"/>
        <end position="679"/>
    </location>
</feature>
<dbReference type="Gene3D" id="1.10.1280.10">
    <property type="entry name" value="Di-copper center containing domain from catechol oxidase"/>
    <property type="match status" value="1"/>
</dbReference>
<dbReference type="PRINTS" id="PR00092">
    <property type="entry name" value="TYROSINASE"/>
</dbReference>
<dbReference type="EC" id="1.14.18.1" evidence="3"/>
<feature type="domain" description="Tyrosinase copper-binding" evidence="13">
    <location>
        <begin position="321"/>
        <end position="332"/>
    </location>
</feature>
<dbReference type="InterPro" id="IPR002227">
    <property type="entry name" value="Tyrosinase_Cu-bd"/>
</dbReference>
<evidence type="ECO:0000256" key="7">
    <source>
        <dbReference type="ARBA" id="ARBA00023033"/>
    </source>
</evidence>
<dbReference type="Pfam" id="PF00264">
    <property type="entry name" value="Tyrosinase"/>
    <property type="match status" value="1"/>
</dbReference>
<keyword evidence="7" id="KW-0503">Monooxygenase</keyword>
<evidence type="ECO:0000259" key="13">
    <source>
        <dbReference type="PROSITE" id="PS00498"/>
    </source>
</evidence>